<dbReference type="Proteomes" id="UP000007844">
    <property type="component" value="Chromosome"/>
</dbReference>
<reference evidence="3 4" key="1">
    <citation type="journal article" date="2011" name="J. Bacteriol.">
        <title>Genome sequence of the mercury-methylating and pleomorphic Desulfovibrio africanus Strain Walvis Bay.</title>
        <authorList>
            <person name="Brown S.D."/>
            <person name="Wall J.D."/>
            <person name="Kucken A.M."/>
            <person name="Gilmour C.C."/>
            <person name="Podar M."/>
            <person name="Brandt C.C."/>
            <person name="Teshima H."/>
            <person name="Detter J.C."/>
            <person name="Han C.S."/>
            <person name="Land M.L."/>
            <person name="Lucas S."/>
            <person name="Han J."/>
            <person name="Pennacchio L."/>
            <person name="Nolan M."/>
            <person name="Pitluck S."/>
            <person name="Woyke T."/>
            <person name="Goodwin L."/>
            <person name="Palumbo A.V."/>
            <person name="Elias D.A."/>
        </authorList>
    </citation>
    <scope>NUCLEOTIDE SEQUENCE [LARGE SCALE GENOMIC DNA]</scope>
    <source>
        <strain evidence="3 4">Walvis Bay</strain>
    </source>
</reference>
<protein>
    <recommendedName>
        <fullName evidence="2">TPM domain-containing protein</fullName>
    </recommendedName>
</protein>
<proteinExistence type="predicted"/>
<keyword evidence="1" id="KW-1133">Transmembrane helix</keyword>
<dbReference type="InterPro" id="IPR007621">
    <property type="entry name" value="TPM_dom"/>
</dbReference>
<dbReference type="HOGENOM" id="CLU_035211_0_1_7"/>
<dbReference type="eggNOG" id="COG1512">
    <property type="taxonomic scope" value="Bacteria"/>
</dbReference>
<feature type="domain" description="TPM" evidence="2">
    <location>
        <begin position="41"/>
        <end position="164"/>
    </location>
</feature>
<dbReference type="Pfam" id="PF04536">
    <property type="entry name" value="TPM_phosphatase"/>
    <property type="match status" value="1"/>
</dbReference>
<dbReference type="Gene3D" id="3.10.310.50">
    <property type="match status" value="1"/>
</dbReference>
<keyword evidence="1" id="KW-0812">Transmembrane</keyword>
<gene>
    <name evidence="3" type="ORF">Desaf_2849</name>
</gene>
<evidence type="ECO:0000313" key="4">
    <source>
        <dbReference type="Proteomes" id="UP000007844"/>
    </source>
</evidence>
<keyword evidence="1" id="KW-0472">Membrane</keyword>
<dbReference type="STRING" id="690850.Desaf_2849"/>
<organism evidence="3 4">
    <name type="scientific">Desulfocurvibacter africanus subsp. africanus str. Walvis Bay</name>
    <dbReference type="NCBI Taxonomy" id="690850"/>
    <lineage>
        <taxon>Bacteria</taxon>
        <taxon>Pseudomonadati</taxon>
        <taxon>Thermodesulfobacteriota</taxon>
        <taxon>Desulfovibrionia</taxon>
        <taxon>Desulfovibrionales</taxon>
        <taxon>Desulfovibrionaceae</taxon>
        <taxon>Desulfocurvibacter</taxon>
    </lineage>
</organism>
<dbReference type="RefSeq" id="WP_014260832.1">
    <property type="nucleotide sequence ID" value="NC_016629.1"/>
</dbReference>
<name>F3Z1M7_DESAF</name>
<dbReference type="PANTHER" id="PTHR30373:SF2">
    <property type="entry name" value="UPF0603 PROTEIN YGCG"/>
    <property type="match status" value="1"/>
</dbReference>
<evidence type="ECO:0000313" key="3">
    <source>
        <dbReference type="EMBL" id="EGJ51162.1"/>
    </source>
</evidence>
<dbReference type="KEGG" id="daf:Desaf_2849"/>
<dbReference type="PANTHER" id="PTHR30373">
    <property type="entry name" value="UPF0603 PROTEIN YGCG"/>
    <property type="match status" value="1"/>
</dbReference>
<feature type="transmembrane region" description="Helical" evidence="1">
    <location>
        <begin position="222"/>
        <end position="248"/>
    </location>
</feature>
<keyword evidence="4" id="KW-1185">Reference proteome</keyword>
<evidence type="ECO:0000256" key="1">
    <source>
        <dbReference type="SAM" id="Phobius"/>
    </source>
</evidence>
<dbReference type="EMBL" id="CP003221">
    <property type="protein sequence ID" value="EGJ51162.1"/>
    <property type="molecule type" value="Genomic_DNA"/>
</dbReference>
<dbReference type="AlphaFoldDB" id="F3Z1M7"/>
<accession>F3Z1M7</accession>
<sequence length="310" mass="32072" precursor="true">MPALLSRMATLQALMLLAILFLSFGVCLVQALDVPPLTGRVMDLADLLQPETETWLNDNLAELERTDSTQVVVLTIPSLEGESLEEYSVRVAQAWGLGRRDFDNGVLLLVARDDRAVRIEVGYGLEGKLTDLLAGRIADNEIVPHFIAGDFDGGVIAGVTSLAEAVRGEYQAPPGTPEGKGGGRFLGMLAFLLLISSQLGKVSRVFGGLAGGLLMAGAGRTLLGAGLLGTVFLGFFGFMAGLVVAGIFRSRFRGPRGPRGPGSSGGRRTPPIVFFPGRFPGRGGFGGGYGGGGFSGGGGGFGGGGASGRW</sequence>
<evidence type="ECO:0000259" key="2">
    <source>
        <dbReference type="Pfam" id="PF04536"/>
    </source>
</evidence>